<dbReference type="STRING" id="314607.KB13_177"/>
<dbReference type="EMBL" id="DS995299">
    <property type="protein sequence ID" value="EDZ64045.1"/>
    <property type="molecule type" value="Genomic_DNA"/>
</dbReference>
<proteinExistence type="predicted"/>
<keyword evidence="1" id="KW-0472">Membrane</keyword>
<evidence type="ECO:0000313" key="3">
    <source>
        <dbReference type="Proteomes" id="UP000004188"/>
    </source>
</evidence>
<evidence type="ECO:0000256" key="1">
    <source>
        <dbReference type="SAM" id="Phobius"/>
    </source>
</evidence>
<sequence length="44" mass="5504">MFNFFSLTYWLNFSELSQTQFFVLLFILFFIYDFTFPKNSKDKK</sequence>
<keyword evidence="1" id="KW-0812">Transmembrane</keyword>
<keyword evidence="1" id="KW-1133">Transmembrane helix</keyword>
<reference evidence="3" key="1">
    <citation type="journal article" date="2012" name="Stand. Genomic Sci.">
        <title>Genome sequence of strain HIMB624, a cultured representative from the OM43 clade of marine Betaproteobacteria.</title>
        <authorList>
            <person name="Huggett M.J."/>
            <person name="Hayakawa D.H."/>
            <person name="Rappe M.S."/>
        </authorList>
    </citation>
    <scope>NUCLEOTIDE SEQUENCE [LARGE SCALE GENOMIC DNA]</scope>
    <source>
        <strain evidence="3">KB13</strain>
    </source>
</reference>
<evidence type="ECO:0000313" key="2">
    <source>
        <dbReference type="EMBL" id="EDZ64045.1"/>
    </source>
</evidence>
<accession>B6BTC9</accession>
<feature type="transmembrane region" description="Helical" evidence="1">
    <location>
        <begin position="20"/>
        <end position="36"/>
    </location>
</feature>
<dbReference type="Proteomes" id="UP000004188">
    <property type="component" value="Unassembled WGS sequence"/>
</dbReference>
<gene>
    <name evidence="2" type="ORF">KB13_177</name>
</gene>
<dbReference type="HOGENOM" id="CLU_3212951_0_0_4"/>
<dbReference type="AlphaFoldDB" id="B6BTC9"/>
<organism evidence="2 3">
    <name type="scientific">beta proteobacterium KB13</name>
    <dbReference type="NCBI Taxonomy" id="314607"/>
    <lineage>
        <taxon>Bacteria</taxon>
        <taxon>Pseudomonadati</taxon>
        <taxon>Pseudomonadota</taxon>
        <taxon>Betaproteobacteria</taxon>
        <taxon>Nitrosomonadales</taxon>
        <taxon>OM43 clade</taxon>
    </lineage>
</organism>
<keyword evidence="3" id="KW-1185">Reference proteome</keyword>
<name>B6BTC9_9PROT</name>
<protein>
    <submittedName>
        <fullName evidence="2">Uncharacterized protein</fullName>
    </submittedName>
</protein>